<evidence type="ECO:0000313" key="2">
    <source>
        <dbReference type="EMBL" id="SCZ86776.1"/>
    </source>
</evidence>
<reference evidence="2 3" key="1">
    <citation type="submission" date="2016-10" db="EMBL/GenBank/DDBJ databases">
        <authorList>
            <person name="de Groot N.N."/>
        </authorList>
    </citation>
    <scope>NUCLEOTIDE SEQUENCE [LARGE SCALE GENOMIC DNA]</scope>
    <source>
        <strain evidence="2">1</strain>
    </source>
</reference>
<dbReference type="EMBL" id="FMWO01000089">
    <property type="protein sequence ID" value="SCZ86776.1"/>
    <property type="molecule type" value="Genomic_DNA"/>
</dbReference>
<accession>A0A1G5SHU1</accession>
<keyword evidence="3" id="KW-1185">Reference proteome</keyword>
<proteinExistence type="predicted"/>
<name>A0A1G5SHU1_9PROT</name>
<keyword evidence="1" id="KW-0175">Coiled coil</keyword>
<dbReference type="RefSeq" id="WP_090288026.1">
    <property type="nucleotide sequence ID" value="NZ_FMWO01000089.1"/>
</dbReference>
<evidence type="ECO:0000313" key="3">
    <source>
        <dbReference type="Proteomes" id="UP000198729"/>
    </source>
</evidence>
<gene>
    <name evidence="2" type="ORF">NSMM_780002</name>
</gene>
<sequence>MNEEQDDLLTLLRKFFKKHIAISSGFAGFTSAIALVSWFVMTLPDMQLWVLSGYSKEELLERAFSKDREKIENLHTKNRDLEKNNDELKNDSSSCKHSNEDLRYKNFELSKGLSQFTDSNKDLKSENTKLRQELSRFTDSNSSCGEHLKKAESEIIRIKRRYADEEKEHKDTKRLLEEEKNNSKNYQEKITKLEECTKVDPSVKTIMYRV</sequence>
<dbReference type="Proteomes" id="UP000198729">
    <property type="component" value="Unassembled WGS sequence"/>
</dbReference>
<protein>
    <submittedName>
        <fullName evidence="2">Uncharacterized protein</fullName>
    </submittedName>
</protein>
<organism evidence="2 3">
    <name type="scientific">Nitrosomonas mobilis</name>
    <dbReference type="NCBI Taxonomy" id="51642"/>
    <lineage>
        <taxon>Bacteria</taxon>
        <taxon>Pseudomonadati</taxon>
        <taxon>Pseudomonadota</taxon>
        <taxon>Betaproteobacteria</taxon>
        <taxon>Nitrosomonadales</taxon>
        <taxon>Nitrosomonadaceae</taxon>
        <taxon>Nitrosomonas</taxon>
    </lineage>
</organism>
<dbReference type="Gene3D" id="1.10.287.1490">
    <property type="match status" value="1"/>
</dbReference>
<dbReference type="AlphaFoldDB" id="A0A1G5SHU1"/>
<evidence type="ECO:0000256" key="1">
    <source>
        <dbReference type="SAM" id="Coils"/>
    </source>
</evidence>
<feature type="coiled-coil region" evidence="1">
    <location>
        <begin position="64"/>
        <end position="196"/>
    </location>
</feature>